<keyword evidence="8" id="KW-1185">Reference proteome</keyword>
<dbReference type="GO" id="GO:0003700">
    <property type="term" value="F:DNA-binding transcription factor activity"/>
    <property type="evidence" value="ECO:0007669"/>
    <property type="project" value="TreeGrafter"/>
</dbReference>
<evidence type="ECO:0000256" key="4">
    <source>
        <dbReference type="PROSITE-ProRule" id="PRU00335"/>
    </source>
</evidence>
<protein>
    <submittedName>
        <fullName evidence="7">TetR/AcrR family transcriptional regulator</fullName>
    </submittedName>
</protein>
<dbReference type="InterPro" id="IPR050109">
    <property type="entry name" value="HTH-type_TetR-like_transc_reg"/>
</dbReference>
<dbReference type="InterPro" id="IPR009057">
    <property type="entry name" value="Homeodomain-like_sf"/>
</dbReference>
<keyword evidence="1" id="KW-0805">Transcription regulation</keyword>
<keyword evidence="5" id="KW-0472">Membrane</keyword>
<evidence type="ECO:0000256" key="1">
    <source>
        <dbReference type="ARBA" id="ARBA00023015"/>
    </source>
</evidence>
<feature type="domain" description="HTH tetR-type" evidence="6">
    <location>
        <begin position="11"/>
        <end position="71"/>
    </location>
</feature>
<reference evidence="7 8" key="1">
    <citation type="submission" date="2018-10" db="EMBL/GenBank/DDBJ databases">
        <title>Isolation from cow dung.</title>
        <authorList>
            <person name="Ling L."/>
        </authorList>
    </citation>
    <scope>NUCLEOTIDE SEQUENCE [LARGE SCALE GENOMIC DNA]</scope>
    <source>
        <strain evidence="7 8">NEAU-LL90</strain>
    </source>
</reference>
<dbReference type="EMBL" id="RFFH01000012">
    <property type="protein sequence ID" value="RMI29879.1"/>
    <property type="molecule type" value="Genomic_DNA"/>
</dbReference>
<evidence type="ECO:0000256" key="2">
    <source>
        <dbReference type="ARBA" id="ARBA00023125"/>
    </source>
</evidence>
<dbReference type="AlphaFoldDB" id="A0A3M2KWL0"/>
<keyword evidence="5" id="KW-0812">Transmembrane</keyword>
<keyword evidence="5" id="KW-1133">Transmembrane helix</keyword>
<dbReference type="OrthoDB" id="3691941at2"/>
<feature type="DNA-binding region" description="H-T-H motif" evidence="4">
    <location>
        <begin position="34"/>
        <end position="53"/>
    </location>
</feature>
<evidence type="ECO:0000256" key="5">
    <source>
        <dbReference type="SAM" id="Phobius"/>
    </source>
</evidence>
<evidence type="ECO:0000256" key="3">
    <source>
        <dbReference type="ARBA" id="ARBA00023163"/>
    </source>
</evidence>
<feature type="transmembrane region" description="Helical" evidence="5">
    <location>
        <begin position="153"/>
        <end position="174"/>
    </location>
</feature>
<dbReference type="SUPFAM" id="SSF46689">
    <property type="entry name" value="Homeodomain-like"/>
    <property type="match status" value="1"/>
</dbReference>
<dbReference type="RefSeq" id="WP_122190392.1">
    <property type="nucleotide sequence ID" value="NZ_RFFH01000012.1"/>
</dbReference>
<dbReference type="PANTHER" id="PTHR30055:SF234">
    <property type="entry name" value="HTH-TYPE TRANSCRIPTIONAL REGULATOR BETI"/>
    <property type="match status" value="1"/>
</dbReference>
<comment type="caution">
    <text evidence="7">The sequence shown here is derived from an EMBL/GenBank/DDBJ whole genome shotgun (WGS) entry which is preliminary data.</text>
</comment>
<dbReference type="PRINTS" id="PR00455">
    <property type="entry name" value="HTHTETR"/>
</dbReference>
<sequence>MTTTRTRLTAQERITQVVCAAIHEFAETGYAATKTDDIARRAGVSQPYVIRLFGSKQQLFIAASTQSCTRMEEVFRAAHADIPPDTEPDEALRILGEAFKVLLDEREVLLMFLHGFTASSDPAIGDAVRERFGEIYRLVRELTGADANQARRFMASGMLLAVLAAMQVVGAGALPTDWAQELMDSFENDSVC</sequence>
<dbReference type="Proteomes" id="UP000279275">
    <property type="component" value="Unassembled WGS sequence"/>
</dbReference>
<dbReference type="InterPro" id="IPR001647">
    <property type="entry name" value="HTH_TetR"/>
</dbReference>
<dbReference type="GO" id="GO:0000976">
    <property type="term" value="F:transcription cis-regulatory region binding"/>
    <property type="evidence" value="ECO:0007669"/>
    <property type="project" value="TreeGrafter"/>
</dbReference>
<dbReference type="PROSITE" id="PS50977">
    <property type="entry name" value="HTH_TETR_2"/>
    <property type="match status" value="1"/>
</dbReference>
<evidence type="ECO:0000259" key="6">
    <source>
        <dbReference type="PROSITE" id="PS50977"/>
    </source>
</evidence>
<evidence type="ECO:0000313" key="8">
    <source>
        <dbReference type="Proteomes" id="UP000279275"/>
    </source>
</evidence>
<accession>A0A3M2KWL0</accession>
<name>A0A3M2KWL0_9NOCA</name>
<keyword evidence="3" id="KW-0804">Transcription</keyword>
<dbReference type="PANTHER" id="PTHR30055">
    <property type="entry name" value="HTH-TYPE TRANSCRIPTIONAL REGULATOR RUTR"/>
    <property type="match status" value="1"/>
</dbReference>
<evidence type="ECO:0000313" key="7">
    <source>
        <dbReference type="EMBL" id="RMI29879.1"/>
    </source>
</evidence>
<keyword evidence="2 4" id="KW-0238">DNA-binding</keyword>
<dbReference type="Gene3D" id="1.10.357.10">
    <property type="entry name" value="Tetracycline Repressor, domain 2"/>
    <property type="match status" value="1"/>
</dbReference>
<proteinExistence type="predicted"/>
<dbReference type="Pfam" id="PF00440">
    <property type="entry name" value="TetR_N"/>
    <property type="match status" value="1"/>
</dbReference>
<organism evidence="7 8">
    <name type="scientific">Nocardia stercoris</name>
    <dbReference type="NCBI Taxonomy" id="2483361"/>
    <lineage>
        <taxon>Bacteria</taxon>
        <taxon>Bacillati</taxon>
        <taxon>Actinomycetota</taxon>
        <taxon>Actinomycetes</taxon>
        <taxon>Mycobacteriales</taxon>
        <taxon>Nocardiaceae</taxon>
        <taxon>Nocardia</taxon>
    </lineage>
</organism>
<gene>
    <name evidence="7" type="ORF">EBN03_24100</name>
</gene>